<evidence type="ECO:0000313" key="3">
    <source>
        <dbReference type="EMBL" id="NEU65758.1"/>
    </source>
</evidence>
<organism evidence="3 4">
    <name type="scientific">Spirosoma agri</name>
    <dbReference type="NCBI Taxonomy" id="1987381"/>
    <lineage>
        <taxon>Bacteria</taxon>
        <taxon>Pseudomonadati</taxon>
        <taxon>Bacteroidota</taxon>
        <taxon>Cytophagia</taxon>
        <taxon>Cytophagales</taxon>
        <taxon>Cytophagaceae</taxon>
        <taxon>Spirosoma</taxon>
    </lineage>
</organism>
<feature type="compositionally biased region" description="Basic and acidic residues" evidence="1">
    <location>
        <begin position="77"/>
        <end position="95"/>
    </location>
</feature>
<dbReference type="EMBL" id="JAAGNZ010000001">
    <property type="protein sequence ID" value="NEU65758.1"/>
    <property type="molecule type" value="Genomic_DNA"/>
</dbReference>
<feature type="compositionally biased region" description="Low complexity" evidence="1">
    <location>
        <begin position="20"/>
        <end position="62"/>
    </location>
</feature>
<protein>
    <submittedName>
        <fullName evidence="3">Uncharacterized protein</fullName>
    </submittedName>
</protein>
<feature type="chain" id="PRO_5026928698" evidence="2">
    <location>
        <begin position="20"/>
        <end position="121"/>
    </location>
</feature>
<proteinExistence type="predicted"/>
<feature type="region of interest" description="Disordered" evidence="1">
    <location>
        <begin position="20"/>
        <end position="121"/>
    </location>
</feature>
<dbReference type="AlphaFoldDB" id="A0A6M0ICD0"/>
<dbReference type="RefSeq" id="WP_164035061.1">
    <property type="nucleotide sequence ID" value="NZ_JAAGNZ010000001.1"/>
</dbReference>
<evidence type="ECO:0000313" key="4">
    <source>
        <dbReference type="Proteomes" id="UP000477386"/>
    </source>
</evidence>
<name>A0A6M0ICD0_9BACT</name>
<dbReference type="Proteomes" id="UP000477386">
    <property type="component" value="Unassembled WGS sequence"/>
</dbReference>
<keyword evidence="2" id="KW-0732">Signal</keyword>
<comment type="caution">
    <text evidence="3">The sequence shown here is derived from an EMBL/GenBank/DDBJ whole genome shotgun (WGS) entry which is preliminary data.</text>
</comment>
<sequence>MIKFMIGALLITTTTLAQTAPQAAQTGAAKPASGLTTKSNAKATQAASASASKGTSTSATARRSTKPIPKPSQSDNLESKDNAIPSYKKEKDAGIHKTQPKYTPRRTSSGARPDTMNQRKQ</sequence>
<evidence type="ECO:0000256" key="1">
    <source>
        <dbReference type="SAM" id="MobiDB-lite"/>
    </source>
</evidence>
<reference evidence="3 4" key="1">
    <citation type="submission" date="2020-02" db="EMBL/GenBank/DDBJ databases">
        <title>Draft genome sequence of two Spirosoma agri KCTC 52727 and Spirosoma terrae KCTC 52035.</title>
        <authorList>
            <person name="Rojas J."/>
            <person name="Ambika Manirajan B."/>
            <person name="Ratering S."/>
            <person name="Suarez C."/>
            <person name="Schnell S."/>
        </authorList>
    </citation>
    <scope>NUCLEOTIDE SEQUENCE [LARGE SCALE GENOMIC DNA]</scope>
    <source>
        <strain evidence="3 4">KCTC 52727</strain>
    </source>
</reference>
<evidence type="ECO:0000256" key="2">
    <source>
        <dbReference type="SAM" id="SignalP"/>
    </source>
</evidence>
<keyword evidence="4" id="KW-1185">Reference proteome</keyword>
<accession>A0A6M0ICD0</accession>
<feature type="compositionally biased region" description="Polar residues" evidence="1">
    <location>
        <begin position="105"/>
        <end position="121"/>
    </location>
</feature>
<gene>
    <name evidence="3" type="ORF">GK091_02615</name>
</gene>
<feature type="signal peptide" evidence="2">
    <location>
        <begin position="1"/>
        <end position="19"/>
    </location>
</feature>